<keyword evidence="2 6" id="KW-0479">Metal-binding</keyword>
<evidence type="ECO:0000256" key="5">
    <source>
        <dbReference type="ARBA" id="ARBA00022833"/>
    </source>
</evidence>
<dbReference type="InterPro" id="IPR013083">
    <property type="entry name" value="Znf_RING/FYVE/PHD"/>
</dbReference>
<evidence type="ECO:0000259" key="10">
    <source>
        <dbReference type="PROSITE" id="PS50089"/>
    </source>
</evidence>
<dbReference type="GO" id="GO:0008270">
    <property type="term" value="F:zinc ion binding"/>
    <property type="evidence" value="ECO:0007669"/>
    <property type="project" value="UniProtKB-KW"/>
</dbReference>
<dbReference type="PROSITE" id="PS50145">
    <property type="entry name" value="ZF_TRAF"/>
    <property type="match status" value="1"/>
</dbReference>
<feature type="zinc finger region" description="TRAF-type" evidence="6">
    <location>
        <begin position="121"/>
        <end position="181"/>
    </location>
</feature>
<feature type="repeat" description="WD" evidence="7">
    <location>
        <begin position="543"/>
        <end position="584"/>
    </location>
</feature>
<keyword evidence="13" id="KW-1185">Reference proteome</keyword>
<evidence type="ECO:0000256" key="3">
    <source>
        <dbReference type="ARBA" id="ARBA00022737"/>
    </source>
</evidence>
<dbReference type="SUPFAM" id="SSF50978">
    <property type="entry name" value="WD40 repeat-like"/>
    <property type="match status" value="1"/>
</dbReference>
<dbReference type="SMART" id="SM00184">
    <property type="entry name" value="RING"/>
    <property type="match status" value="1"/>
</dbReference>
<organism evidence="12 13">
    <name type="scientific">Dreissena polymorpha</name>
    <name type="common">Zebra mussel</name>
    <name type="synonym">Mytilus polymorpha</name>
    <dbReference type="NCBI Taxonomy" id="45954"/>
    <lineage>
        <taxon>Eukaryota</taxon>
        <taxon>Metazoa</taxon>
        <taxon>Spiralia</taxon>
        <taxon>Lophotrochozoa</taxon>
        <taxon>Mollusca</taxon>
        <taxon>Bivalvia</taxon>
        <taxon>Autobranchia</taxon>
        <taxon>Heteroconchia</taxon>
        <taxon>Euheterodonta</taxon>
        <taxon>Imparidentia</taxon>
        <taxon>Neoheterodontei</taxon>
        <taxon>Myida</taxon>
        <taxon>Dreissenoidea</taxon>
        <taxon>Dreissenidae</taxon>
        <taxon>Dreissena</taxon>
    </lineage>
</organism>
<evidence type="ECO:0000256" key="4">
    <source>
        <dbReference type="ARBA" id="ARBA00022771"/>
    </source>
</evidence>
<name>A0A9D4BEG7_DREPO</name>
<dbReference type="Proteomes" id="UP000828390">
    <property type="component" value="Unassembled WGS sequence"/>
</dbReference>
<dbReference type="InterPro" id="IPR001680">
    <property type="entry name" value="WD40_rpt"/>
</dbReference>
<dbReference type="Gene3D" id="2.130.10.10">
    <property type="entry name" value="YVTN repeat-like/Quinoprotein amine dehydrogenase"/>
    <property type="match status" value="2"/>
</dbReference>
<dbReference type="PRINTS" id="PR00320">
    <property type="entry name" value="GPROTEINBRPT"/>
</dbReference>
<feature type="compositionally biased region" description="Low complexity" evidence="9">
    <location>
        <begin position="279"/>
        <end position="295"/>
    </location>
</feature>
<dbReference type="SUPFAM" id="SSF49599">
    <property type="entry name" value="TRAF domain-like"/>
    <property type="match status" value="1"/>
</dbReference>
<dbReference type="AlphaFoldDB" id="A0A9D4BEG7"/>
<feature type="repeat" description="WD" evidence="7">
    <location>
        <begin position="356"/>
        <end position="395"/>
    </location>
</feature>
<accession>A0A9D4BEG7</accession>
<dbReference type="InterPro" id="IPR020472">
    <property type="entry name" value="WD40_PAC1"/>
</dbReference>
<dbReference type="GO" id="GO:0000027">
    <property type="term" value="P:ribosomal large subunit assembly"/>
    <property type="evidence" value="ECO:0007669"/>
    <property type="project" value="TreeGrafter"/>
</dbReference>
<evidence type="ECO:0000256" key="7">
    <source>
        <dbReference type="PROSITE-ProRule" id="PRU00221"/>
    </source>
</evidence>
<dbReference type="InterPro" id="IPR015943">
    <property type="entry name" value="WD40/YVTN_repeat-like_dom_sf"/>
</dbReference>
<reference evidence="12" key="2">
    <citation type="submission" date="2020-11" db="EMBL/GenBank/DDBJ databases">
        <authorList>
            <person name="McCartney M.A."/>
            <person name="Auch B."/>
            <person name="Kono T."/>
            <person name="Mallez S."/>
            <person name="Becker A."/>
            <person name="Gohl D.M."/>
            <person name="Silverstein K.A.T."/>
            <person name="Koren S."/>
            <person name="Bechman K.B."/>
            <person name="Herman A."/>
            <person name="Abrahante J.E."/>
            <person name="Garbe J."/>
        </authorList>
    </citation>
    <scope>NUCLEOTIDE SEQUENCE</scope>
    <source>
        <strain evidence="12">Duluth1</strain>
        <tissue evidence="12">Whole animal</tissue>
    </source>
</reference>
<feature type="domain" description="TRAF-type" evidence="11">
    <location>
        <begin position="121"/>
        <end position="181"/>
    </location>
</feature>
<comment type="caution">
    <text evidence="12">The sequence shown here is derived from an EMBL/GenBank/DDBJ whole genome shotgun (WGS) entry which is preliminary data.</text>
</comment>
<dbReference type="Gene3D" id="3.30.40.10">
    <property type="entry name" value="Zinc/RING finger domain, C3HC4 (zinc finger)"/>
    <property type="match status" value="1"/>
</dbReference>
<keyword evidence="4 6" id="KW-0863">Zinc-finger</keyword>
<dbReference type="SMART" id="SM00320">
    <property type="entry name" value="WD40"/>
    <property type="match status" value="7"/>
</dbReference>
<dbReference type="PROSITE" id="PS00678">
    <property type="entry name" value="WD_REPEATS_1"/>
    <property type="match status" value="2"/>
</dbReference>
<protein>
    <submittedName>
        <fullName evidence="12">Uncharacterized protein</fullName>
    </submittedName>
</protein>
<dbReference type="InterPro" id="IPR001841">
    <property type="entry name" value="Znf_RING"/>
</dbReference>
<proteinExistence type="predicted"/>
<dbReference type="PROSITE" id="PS00518">
    <property type="entry name" value="ZF_RING_1"/>
    <property type="match status" value="1"/>
</dbReference>
<evidence type="ECO:0000256" key="6">
    <source>
        <dbReference type="PROSITE-ProRule" id="PRU00207"/>
    </source>
</evidence>
<feature type="repeat" description="WD" evidence="7">
    <location>
        <begin position="314"/>
        <end position="347"/>
    </location>
</feature>
<dbReference type="GO" id="GO:0005730">
    <property type="term" value="C:nucleolus"/>
    <property type="evidence" value="ECO:0007669"/>
    <property type="project" value="TreeGrafter"/>
</dbReference>
<dbReference type="PROSITE" id="PS50082">
    <property type="entry name" value="WD_REPEATS_2"/>
    <property type="match status" value="3"/>
</dbReference>
<dbReference type="InterPro" id="IPR017907">
    <property type="entry name" value="Znf_RING_CS"/>
</dbReference>
<evidence type="ECO:0000256" key="9">
    <source>
        <dbReference type="SAM" id="MobiDB-lite"/>
    </source>
</evidence>
<dbReference type="GO" id="GO:0007219">
    <property type="term" value="P:Notch signaling pathway"/>
    <property type="evidence" value="ECO:0007669"/>
    <property type="project" value="TreeGrafter"/>
</dbReference>
<dbReference type="CDD" id="cd00200">
    <property type="entry name" value="WD40"/>
    <property type="match status" value="1"/>
</dbReference>
<sequence length="627" mass="70431">MAAGQTVRESFSVTEDSPVVFVTEPSPHFLCPFCRKLYQEPVIINGCGHTICKQCASTIDKCPIDHKVFVREQMIVNRFVVDHIEDLLIYCKHGLLKQGDTHVQDPSGCQEKIHLGTRVQHEENCQFKIVPCSNPSCEAKCRKCEMVEHKKVCNYNKCSHSNKGCEFQGREEDTQLHETTCGYRALQPIGVSSALEQKTVQLETSNRELVKQVSSLNMRLGQLEEVNTSLQGQLTECNKALKELNQKYETVVSSIEQVVTMRNRRSYGSPGGQGEGRPRSTSSSSIRHSLSGSPPGSRMDKWNMPFQFKCIGTLRGHQDVVWCMASKDRKLYSAGKDRSVKIWDLDNLQRGCIKTIQGHADTVQCMCIGGDNLYTGGHDNTIYCWSLEDYSLVKSVTGAHDNVICTMAIAGAYLFTASFSLQEAHDNIICTMAIAGVYLFTASFSLIKIWEAKTMTWKHTIPGLHHWVRALALNPDKDKLFSGSHNTIDIWSVTEPFSLRGKVDHQFGSIYSLAVTSKYIIAGTYNQNIQVFDAANFQHIRELMGHVGMIHSLTTSLSGRFLFSASTDASIQIWNLENMLPIQTLQRHEGSVNTLVVHRDFLFSGSEDKEIKVFMYFQMQMGFAVNT</sequence>
<dbReference type="InterPro" id="IPR019775">
    <property type="entry name" value="WD40_repeat_CS"/>
</dbReference>
<evidence type="ECO:0000256" key="8">
    <source>
        <dbReference type="SAM" id="Coils"/>
    </source>
</evidence>
<dbReference type="OrthoDB" id="674604at2759"/>
<feature type="coiled-coil region" evidence="8">
    <location>
        <begin position="206"/>
        <end position="247"/>
    </location>
</feature>
<keyword evidence="3" id="KW-0677">Repeat</keyword>
<keyword evidence="5 6" id="KW-0862">Zinc</keyword>
<evidence type="ECO:0000259" key="11">
    <source>
        <dbReference type="PROSITE" id="PS50145"/>
    </source>
</evidence>
<keyword evidence="1 7" id="KW-0853">WD repeat</keyword>
<dbReference type="PROSITE" id="PS50089">
    <property type="entry name" value="ZF_RING_2"/>
    <property type="match status" value="1"/>
</dbReference>
<reference evidence="12" key="1">
    <citation type="journal article" date="2019" name="bioRxiv">
        <title>The Genome of the Zebra Mussel, Dreissena polymorpha: A Resource for Invasive Species Research.</title>
        <authorList>
            <person name="McCartney M.A."/>
            <person name="Auch B."/>
            <person name="Kono T."/>
            <person name="Mallez S."/>
            <person name="Zhang Y."/>
            <person name="Obille A."/>
            <person name="Becker A."/>
            <person name="Abrahante J.E."/>
            <person name="Garbe J."/>
            <person name="Badalamenti J.P."/>
            <person name="Herman A."/>
            <person name="Mangelson H."/>
            <person name="Liachko I."/>
            <person name="Sullivan S."/>
            <person name="Sone E.D."/>
            <person name="Koren S."/>
            <person name="Silverstein K.A.T."/>
            <person name="Beckman K.B."/>
            <person name="Gohl D.M."/>
        </authorList>
    </citation>
    <scope>NUCLEOTIDE SEQUENCE</scope>
    <source>
        <strain evidence="12">Duluth1</strain>
        <tissue evidence="12">Whole animal</tissue>
    </source>
</reference>
<feature type="region of interest" description="Disordered" evidence="9">
    <location>
        <begin position="262"/>
        <end position="300"/>
    </location>
</feature>
<evidence type="ECO:0000256" key="2">
    <source>
        <dbReference type="ARBA" id="ARBA00022723"/>
    </source>
</evidence>
<dbReference type="PANTHER" id="PTHR19848:SF6">
    <property type="entry name" value="E3 UBIQUITIN-PROTEIN LIGASE TRAF7"/>
    <property type="match status" value="1"/>
</dbReference>
<evidence type="ECO:0000313" key="12">
    <source>
        <dbReference type="EMBL" id="KAH3692299.1"/>
    </source>
</evidence>
<dbReference type="InterPro" id="IPR036322">
    <property type="entry name" value="WD40_repeat_dom_sf"/>
</dbReference>
<evidence type="ECO:0000313" key="13">
    <source>
        <dbReference type="Proteomes" id="UP000828390"/>
    </source>
</evidence>
<dbReference type="InterPro" id="IPR001293">
    <property type="entry name" value="Znf_TRAF"/>
</dbReference>
<dbReference type="SUPFAM" id="SSF57850">
    <property type="entry name" value="RING/U-box"/>
    <property type="match status" value="1"/>
</dbReference>
<gene>
    <name evidence="12" type="ORF">DPMN_194749</name>
</gene>
<dbReference type="PROSITE" id="PS50294">
    <property type="entry name" value="WD_REPEATS_REGION"/>
    <property type="match status" value="2"/>
</dbReference>
<dbReference type="PANTHER" id="PTHR19848">
    <property type="entry name" value="WD40 REPEAT PROTEIN"/>
    <property type="match status" value="1"/>
</dbReference>
<evidence type="ECO:0000256" key="1">
    <source>
        <dbReference type="ARBA" id="ARBA00022574"/>
    </source>
</evidence>
<dbReference type="Pfam" id="PF00400">
    <property type="entry name" value="WD40"/>
    <property type="match status" value="5"/>
</dbReference>
<feature type="domain" description="RING-type" evidence="10">
    <location>
        <begin position="31"/>
        <end position="66"/>
    </location>
</feature>
<dbReference type="EMBL" id="JAIWYP010000023">
    <property type="protein sequence ID" value="KAH3692299.1"/>
    <property type="molecule type" value="Genomic_DNA"/>
</dbReference>
<keyword evidence="8" id="KW-0175">Coiled coil</keyword>